<evidence type="ECO:0000313" key="2">
    <source>
        <dbReference type="Proteomes" id="UP001054252"/>
    </source>
</evidence>
<evidence type="ECO:0000313" key="1">
    <source>
        <dbReference type="EMBL" id="GKV26005.1"/>
    </source>
</evidence>
<keyword evidence="2" id="KW-1185">Reference proteome</keyword>
<dbReference type="EMBL" id="BPVZ01000071">
    <property type="protein sequence ID" value="GKV26005.1"/>
    <property type="molecule type" value="Genomic_DNA"/>
</dbReference>
<dbReference type="Proteomes" id="UP001054252">
    <property type="component" value="Unassembled WGS sequence"/>
</dbReference>
<sequence>MTKEIHMGIMETINLVLHSGNINCGTIGTFLSSDVKPVILFKGAIAHEGKGHGQSGYENGFAMINMADHLNVDIELLLLKFATSSTNSESASVKVNGNDDNGIGCKERMKKGGREVRRC</sequence>
<accession>A0AAV5KN23</accession>
<reference evidence="1 2" key="1">
    <citation type="journal article" date="2021" name="Commun. Biol.">
        <title>The genome of Shorea leprosula (Dipterocarpaceae) highlights the ecological relevance of drought in aseasonal tropical rainforests.</title>
        <authorList>
            <person name="Ng K.K.S."/>
            <person name="Kobayashi M.J."/>
            <person name="Fawcett J.A."/>
            <person name="Hatakeyama M."/>
            <person name="Paape T."/>
            <person name="Ng C.H."/>
            <person name="Ang C.C."/>
            <person name="Tnah L.H."/>
            <person name="Lee C.T."/>
            <person name="Nishiyama T."/>
            <person name="Sese J."/>
            <person name="O'Brien M.J."/>
            <person name="Copetti D."/>
            <person name="Mohd Noor M.I."/>
            <person name="Ong R.C."/>
            <person name="Putra M."/>
            <person name="Sireger I.Z."/>
            <person name="Indrioko S."/>
            <person name="Kosugi Y."/>
            <person name="Izuno A."/>
            <person name="Isagi Y."/>
            <person name="Lee S.L."/>
            <person name="Shimizu K.K."/>
        </authorList>
    </citation>
    <scope>NUCLEOTIDE SEQUENCE [LARGE SCALE GENOMIC DNA]</scope>
    <source>
        <strain evidence="1">214</strain>
    </source>
</reference>
<proteinExistence type="predicted"/>
<comment type="caution">
    <text evidence="1">The sequence shown here is derived from an EMBL/GenBank/DDBJ whole genome shotgun (WGS) entry which is preliminary data.</text>
</comment>
<organism evidence="1 2">
    <name type="scientific">Rubroshorea leprosula</name>
    <dbReference type="NCBI Taxonomy" id="152421"/>
    <lineage>
        <taxon>Eukaryota</taxon>
        <taxon>Viridiplantae</taxon>
        <taxon>Streptophyta</taxon>
        <taxon>Embryophyta</taxon>
        <taxon>Tracheophyta</taxon>
        <taxon>Spermatophyta</taxon>
        <taxon>Magnoliopsida</taxon>
        <taxon>eudicotyledons</taxon>
        <taxon>Gunneridae</taxon>
        <taxon>Pentapetalae</taxon>
        <taxon>rosids</taxon>
        <taxon>malvids</taxon>
        <taxon>Malvales</taxon>
        <taxon>Dipterocarpaceae</taxon>
        <taxon>Rubroshorea</taxon>
    </lineage>
</organism>
<protein>
    <submittedName>
        <fullName evidence="1">Uncharacterized protein</fullName>
    </submittedName>
</protein>
<name>A0AAV5KN23_9ROSI</name>
<gene>
    <name evidence="1" type="ORF">SLEP1_g35369</name>
</gene>
<dbReference type="AlphaFoldDB" id="A0AAV5KN23"/>